<evidence type="ECO:0000256" key="1">
    <source>
        <dbReference type="ARBA" id="ARBA00022630"/>
    </source>
</evidence>
<accession>A0A8J2TWY8</accession>
<keyword evidence="2" id="KW-0560">Oxidoreductase</keyword>
<keyword evidence="1" id="KW-0285">Flavoprotein</keyword>
<dbReference type="GO" id="GO:0005737">
    <property type="term" value="C:cytoplasm"/>
    <property type="evidence" value="ECO:0007669"/>
    <property type="project" value="TreeGrafter"/>
</dbReference>
<comment type="caution">
    <text evidence="6">The sequence shown here is derived from an EMBL/GenBank/DDBJ whole genome shotgun (WGS) entry which is preliminary data.</text>
</comment>
<evidence type="ECO:0000256" key="2">
    <source>
        <dbReference type="ARBA" id="ARBA00023002"/>
    </source>
</evidence>
<dbReference type="InterPro" id="IPR013107">
    <property type="entry name" value="Acyl-CoA_DH_C"/>
</dbReference>
<feature type="region of interest" description="Disordered" evidence="3">
    <location>
        <begin position="424"/>
        <end position="450"/>
    </location>
</feature>
<dbReference type="GO" id="GO:0003995">
    <property type="term" value="F:acyl-CoA dehydrogenase activity"/>
    <property type="evidence" value="ECO:0007669"/>
    <property type="project" value="TreeGrafter"/>
</dbReference>
<evidence type="ECO:0000259" key="5">
    <source>
        <dbReference type="Pfam" id="PF08028"/>
    </source>
</evidence>
<dbReference type="InterPro" id="IPR050741">
    <property type="entry name" value="Acyl-CoA_dehydrogenase"/>
</dbReference>
<organism evidence="6 7">
    <name type="scientific">Sediminivirga luteola</name>
    <dbReference type="NCBI Taxonomy" id="1774748"/>
    <lineage>
        <taxon>Bacteria</taxon>
        <taxon>Bacillati</taxon>
        <taxon>Actinomycetota</taxon>
        <taxon>Actinomycetes</taxon>
        <taxon>Micrococcales</taxon>
        <taxon>Brevibacteriaceae</taxon>
        <taxon>Sediminivirga</taxon>
    </lineage>
</organism>
<keyword evidence="7" id="KW-1185">Reference proteome</keyword>
<evidence type="ECO:0000313" key="6">
    <source>
        <dbReference type="EMBL" id="GGA10401.1"/>
    </source>
</evidence>
<dbReference type="Gene3D" id="1.20.140.10">
    <property type="entry name" value="Butyryl-CoA Dehydrogenase, subunit A, domain 3"/>
    <property type="match status" value="1"/>
</dbReference>
<dbReference type="Gene3D" id="2.40.110.10">
    <property type="entry name" value="Butyryl-CoA Dehydrogenase, subunit A, domain 2"/>
    <property type="match status" value="1"/>
</dbReference>
<dbReference type="GO" id="GO:0033539">
    <property type="term" value="P:fatty acid beta-oxidation using acyl-CoA dehydrogenase"/>
    <property type="evidence" value="ECO:0007669"/>
    <property type="project" value="TreeGrafter"/>
</dbReference>
<dbReference type="Proteomes" id="UP000616114">
    <property type="component" value="Unassembled WGS sequence"/>
</dbReference>
<dbReference type="Pfam" id="PF08028">
    <property type="entry name" value="Acyl-CoA_dh_2"/>
    <property type="match status" value="1"/>
</dbReference>
<dbReference type="Gene3D" id="1.10.540.10">
    <property type="entry name" value="Acyl-CoA dehydrogenase/oxidase, N-terminal domain"/>
    <property type="match status" value="1"/>
</dbReference>
<dbReference type="InterPro" id="IPR046373">
    <property type="entry name" value="Acyl-CoA_Oxase/DH_mid-dom_sf"/>
</dbReference>
<reference evidence="6" key="2">
    <citation type="submission" date="2020-09" db="EMBL/GenBank/DDBJ databases">
        <authorList>
            <person name="Sun Q."/>
            <person name="Zhou Y."/>
        </authorList>
    </citation>
    <scope>NUCLEOTIDE SEQUENCE</scope>
    <source>
        <strain evidence="6">CGMCC 1.12785</strain>
    </source>
</reference>
<gene>
    <name evidence="6" type="ORF">GCM10011333_11410</name>
</gene>
<dbReference type="Pfam" id="PF02770">
    <property type="entry name" value="Acyl-CoA_dh_M"/>
    <property type="match status" value="1"/>
</dbReference>
<dbReference type="SUPFAM" id="SSF56645">
    <property type="entry name" value="Acyl-CoA dehydrogenase NM domain-like"/>
    <property type="match status" value="1"/>
</dbReference>
<dbReference type="EMBL" id="BMFY01000004">
    <property type="protein sequence ID" value="GGA10401.1"/>
    <property type="molecule type" value="Genomic_DNA"/>
</dbReference>
<reference evidence="6" key="1">
    <citation type="journal article" date="2014" name="Int. J. Syst. Evol. Microbiol.">
        <title>Complete genome sequence of Corynebacterium casei LMG S-19264T (=DSM 44701T), isolated from a smear-ripened cheese.</title>
        <authorList>
            <consortium name="US DOE Joint Genome Institute (JGI-PGF)"/>
            <person name="Walter F."/>
            <person name="Albersmeier A."/>
            <person name="Kalinowski J."/>
            <person name="Ruckert C."/>
        </authorList>
    </citation>
    <scope>NUCLEOTIDE SEQUENCE</scope>
    <source>
        <strain evidence="6">CGMCC 1.12785</strain>
    </source>
</reference>
<evidence type="ECO:0000259" key="4">
    <source>
        <dbReference type="Pfam" id="PF02770"/>
    </source>
</evidence>
<sequence>MTTRRSTLDSTGSGHAGGGAGSALSAGPGLGDIPPASRDAVARALAVLEDGVLSRDAAEATPRDMLRGLLAAGIGVARLPVSHGGWGLSLPAHIRLLIEVARVEPAAVQALRSHYAFLERTLRADPSTRPDRWIAEAAAGRMFAGATTEPPGQVAGALGTTVRRDDDAGRTWRLDGAKAYCTGALYADWLTVLAAADGRPGERCSVMVRTDQAGVRLADDWAAFGQRASASGGAVFENVRVDAAEVRPVERASGLPQPLNDALLQLTHLATLTGILVRVHDDAVQQARTSSRHFSHAAAATPAQDPVVQQLIGLLGARVATATVLSESAAAVLEDAFETPDETRIAAAHRQVTRAQVIIPDLVLDSASRAFDIGGGSLVGASRRWDRHWRNARTLASHNPAVQKARVLGAEALLDEPLPGIWYAGEPGRAPSAGDVGPAPSAGERREGAR</sequence>
<evidence type="ECO:0000313" key="7">
    <source>
        <dbReference type="Proteomes" id="UP000616114"/>
    </source>
</evidence>
<dbReference type="InterPro" id="IPR009100">
    <property type="entry name" value="AcylCoA_DH/oxidase_NM_dom_sf"/>
</dbReference>
<feature type="domain" description="Acyl-CoA dehydrogenase C-terminal" evidence="5">
    <location>
        <begin position="270"/>
        <end position="399"/>
    </location>
</feature>
<feature type="region of interest" description="Disordered" evidence="3">
    <location>
        <begin position="1"/>
        <end position="29"/>
    </location>
</feature>
<evidence type="ECO:0000256" key="3">
    <source>
        <dbReference type="SAM" id="MobiDB-lite"/>
    </source>
</evidence>
<proteinExistence type="predicted"/>
<feature type="domain" description="Acyl-CoA oxidase/dehydrogenase middle" evidence="4">
    <location>
        <begin position="147"/>
        <end position="239"/>
    </location>
</feature>
<dbReference type="RefSeq" id="WP_188549970.1">
    <property type="nucleotide sequence ID" value="NZ_BMFY01000004.1"/>
</dbReference>
<dbReference type="InterPro" id="IPR036250">
    <property type="entry name" value="AcylCo_DH-like_C"/>
</dbReference>
<dbReference type="SUPFAM" id="SSF47203">
    <property type="entry name" value="Acyl-CoA dehydrogenase C-terminal domain-like"/>
    <property type="match status" value="1"/>
</dbReference>
<dbReference type="PANTHER" id="PTHR48083:SF19">
    <property type="entry name" value="FLAVIN-DEPENDENT MONOOXYGENASE, OXYGENASE SUBUNIT HSAA"/>
    <property type="match status" value="1"/>
</dbReference>
<dbReference type="AlphaFoldDB" id="A0A8J2TWY8"/>
<dbReference type="GO" id="GO:0016712">
    <property type="term" value="F:oxidoreductase activity, acting on paired donors, with incorporation or reduction of molecular oxygen, reduced flavin or flavoprotein as one donor, and incorporation of one atom of oxygen"/>
    <property type="evidence" value="ECO:0007669"/>
    <property type="project" value="TreeGrafter"/>
</dbReference>
<dbReference type="InterPro" id="IPR006091">
    <property type="entry name" value="Acyl-CoA_Oxase/DH_mid-dom"/>
</dbReference>
<dbReference type="InterPro" id="IPR037069">
    <property type="entry name" value="AcylCoA_DH/ox_N_sf"/>
</dbReference>
<protein>
    <recommendedName>
        <fullName evidence="8">Alkylation response protein AidB-like acyl-CoA dehydrogenase</fullName>
    </recommendedName>
</protein>
<evidence type="ECO:0008006" key="8">
    <source>
        <dbReference type="Google" id="ProtNLM"/>
    </source>
</evidence>
<dbReference type="PANTHER" id="PTHR48083">
    <property type="entry name" value="MEDIUM-CHAIN SPECIFIC ACYL-COA DEHYDROGENASE, MITOCHONDRIAL-RELATED"/>
    <property type="match status" value="1"/>
</dbReference>
<name>A0A8J2TWY8_9MICO</name>
<dbReference type="GO" id="GO:0050660">
    <property type="term" value="F:flavin adenine dinucleotide binding"/>
    <property type="evidence" value="ECO:0007669"/>
    <property type="project" value="InterPro"/>
</dbReference>